<sequence length="135" mass="14941">MSPYLFAIASIIAVLSIIITFKIHLDKLKMNPEKQAEIQTKFFIGVAICEVIPLILVVSGFATMQLVQELSELFVPFIIILFTILIGPSFILLQTKVDVTEDIKNLVMTFAMIGLSLAMSIPIVSLVGLFVQMPQ</sequence>
<dbReference type="InterPro" id="IPR035921">
    <property type="entry name" value="F/V-ATP_Csub_sf"/>
</dbReference>
<proteinExistence type="predicted"/>
<dbReference type="Proteomes" id="UP000679950">
    <property type="component" value="Unassembled WGS sequence"/>
</dbReference>
<keyword evidence="3" id="KW-0812">Transmembrane</keyword>
<keyword evidence="3" id="KW-1133">Transmembrane helix</keyword>
<dbReference type="InterPro" id="IPR038662">
    <property type="entry name" value="ATP_synth_F0_csu_sf"/>
</dbReference>
<keyword evidence="2" id="KW-0813">Transport</keyword>
<protein>
    <submittedName>
        <fullName evidence="4">Uncharacterized protein</fullName>
    </submittedName>
</protein>
<evidence type="ECO:0000313" key="5">
    <source>
        <dbReference type="Proteomes" id="UP000679950"/>
    </source>
</evidence>
<dbReference type="SUPFAM" id="SSF81333">
    <property type="entry name" value="F1F0 ATP synthase subunit C"/>
    <property type="match status" value="1"/>
</dbReference>
<feature type="transmembrane region" description="Helical" evidence="3">
    <location>
        <begin position="105"/>
        <end position="131"/>
    </location>
</feature>
<gene>
    <name evidence="4" type="ORF">J8TS2_33280</name>
</gene>
<evidence type="ECO:0000256" key="1">
    <source>
        <dbReference type="ARBA" id="ARBA00022781"/>
    </source>
</evidence>
<reference evidence="4 5" key="1">
    <citation type="submission" date="2021-03" db="EMBL/GenBank/DDBJ databases">
        <title>Antimicrobial resistance genes in bacteria isolated from Japanese honey, and their potential for conferring macrolide and lincosamide resistance in the American foulbrood pathogen Paenibacillus larvae.</title>
        <authorList>
            <person name="Okamoto M."/>
            <person name="Kumagai M."/>
            <person name="Kanamori H."/>
            <person name="Takamatsu D."/>
        </authorList>
    </citation>
    <scope>NUCLEOTIDE SEQUENCE [LARGE SCALE GENOMIC DNA]</scope>
    <source>
        <strain evidence="4 5">J8TS2</strain>
    </source>
</reference>
<dbReference type="Gene3D" id="1.20.20.10">
    <property type="entry name" value="F1F0 ATP synthase subunit C"/>
    <property type="match status" value="1"/>
</dbReference>
<keyword evidence="5" id="KW-1185">Reference proteome</keyword>
<dbReference type="EMBL" id="BORB01000034">
    <property type="protein sequence ID" value="GIN59009.1"/>
    <property type="molecule type" value="Genomic_DNA"/>
</dbReference>
<accession>A0ABQ4KND4</accession>
<keyword evidence="1" id="KW-0375">Hydrogen ion transport</keyword>
<keyword evidence="3" id="KW-0472">Membrane</keyword>
<evidence type="ECO:0000256" key="2">
    <source>
        <dbReference type="ARBA" id="ARBA00023065"/>
    </source>
</evidence>
<comment type="caution">
    <text evidence="4">The sequence shown here is derived from an EMBL/GenBank/DDBJ whole genome shotgun (WGS) entry which is preliminary data.</text>
</comment>
<feature type="transmembrane region" description="Helical" evidence="3">
    <location>
        <begin position="73"/>
        <end position="93"/>
    </location>
</feature>
<organism evidence="4 5">
    <name type="scientific">Lederbergia ruris</name>
    <dbReference type="NCBI Taxonomy" id="217495"/>
    <lineage>
        <taxon>Bacteria</taxon>
        <taxon>Bacillati</taxon>
        <taxon>Bacillota</taxon>
        <taxon>Bacilli</taxon>
        <taxon>Bacillales</taxon>
        <taxon>Bacillaceae</taxon>
        <taxon>Lederbergia</taxon>
    </lineage>
</organism>
<name>A0ABQ4KND4_9BACI</name>
<feature type="transmembrane region" description="Helical" evidence="3">
    <location>
        <begin position="43"/>
        <end position="67"/>
    </location>
</feature>
<evidence type="ECO:0000256" key="3">
    <source>
        <dbReference type="SAM" id="Phobius"/>
    </source>
</evidence>
<evidence type="ECO:0000313" key="4">
    <source>
        <dbReference type="EMBL" id="GIN59009.1"/>
    </source>
</evidence>
<feature type="transmembrane region" description="Helical" evidence="3">
    <location>
        <begin position="6"/>
        <end position="23"/>
    </location>
</feature>
<dbReference type="RefSeq" id="WP_212967000.1">
    <property type="nucleotide sequence ID" value="NZ_BORB01000034.1"/>
</dbReference>
<keyword evidence="2" id="KW-0406">Ion transport</keyword>